<dbReference type="STRING" id="1038856.BBI15_11520"/>
<dbReference type="CDD" id="cd15787">
    <property type="entry name" value="YycH_N"/>
    <property type="match status" value="1"/>
</dbReference>
<dbReference type="KEGG" id="ppla:BBI15_11520"/>
<evidence type="ECO:0000259" key="1">
    <source>
        <dbReference type="Pfam" id="PF07435"/>
    </source>
</evidence>
<protein>
    <submittedName>
        <fullName evidence="2">Transcriptional regulator</fullName>
    </submittedName>
</protein>
<dbReference type="Pfam" id="PF07435">
    <property type="entry name" value="YycH"/>
    <property type="match status" value="1"/>
</dbReference>
<evidence type="ECO:0000313" key="2">
    <source>
        <dbReference type="EMBL" id="ANU21751.1"/>
    </source>
</evidence>
<dbReference type="Gene3D" id="3.30.310.160">
    <property type="entry name" value="YycH protein, domain 2"/>
    <property type="match status" value="1"/>
</dbReference>
<name>A0A1C7EDH7_9BACL</name>
<dbReference type="EMBL" id="CP016539">
    <property type="protein sequence ID" value="ANU21751.1"/>
    <property type="molecule type" value="Genomic_DNA"/>
</dbReference>
<keyword evidence="3" id="KW-1185">Reference proteome</keyword>
<dbReference type="Proteomes" id="UP000092650">
    <property type="component" value="Chromosome"/>
</dbReference>
<evidence type="ECO:0000313" key="3">
    <source>
        <dbReference type="Proteomes" id="UP000092650"/>
    </source>
</evidence>
<reference evidence="2" key="1">
    <citation type="submission" date="2016-10" db="EMBL/GenBank/DDBJ databases">
        <authorList>
            <person name="See-Too W.S."/>
        </authorList>
    </citation>
    <scope>NUCLEOTIDE SEQUENCE [LARGE SCALE GENOMIC DNA]</scope>
    <source>
        <strain evidence="2">DSM 23997</strain>
    </source>
</reference>
<accession>A0A1C7EDH7</accession>
<sequence>MKYLEHVKSVALFLLILLSLALTFTIWTFTPSLQEIETPTQVDVSIGDKRSADEVVRPVKVLYHHEDKVTGTFSRADIEAMLETIQQWTISDVQLFEEEAGPEVLKQYLQEPGRTVLYYPGAVPFPVFDVIMDITDNNLPESTFNRVVVEWGSEDDPDSVIYFINTGSGRIYEAQVAETELLAFRGDYVQQSEEYDRYVTDPDVGILPIFVPEGPVERTSFDYLLEETSASTFADAIMDSPTAKFAGDLQSEEFTDDSGAIMRELESQKSINYVQPKAETSDPAIPSDLVFNSVNFVNEHGGWTDQYVYFGMKSANQQISYQLFFDGSPVFSNTTAVSLDVEWGLYNGVEQAFRYSRPTYLLDSVAETRTVEMASGETVLKALSRLDMDLSTIEGVAIGYELTEEEPLITFQPAWYYKSNGKWTRLSDESVGGVKLGLE</sequence>
<gene>
    <name evidence="2" type="ORF">BBI15_11520</name>
</gene>
<dbReference type="InterPro" id="IPR009996">
    <property type="entry name" value="YycH"/>
</dbReference>
<dbReference type="Gene3D" id="3.10.450.310">
    <property type="match status" value="1"/>
</dbReference>
<dbReference type="InterPro" id="IPR042274">
    <property type="entry name" value="YycH/YycI_2"/>
</dbReference>
<feature type="domain" description="Regulatory protein YycH" evidence="1">
    <location>
        <begin position="5"/>
        <end position="425"/>
    </location>
</feature>
<proteinExistence type="predicted"/>
<dbReference type="AlphaFoldDB" id="A0A1C7EDH7"/>
<dbReference type="OrthoDB" id="2382185at2"/>
<organism evidence="2 3">
    <name type="scientific">Planococcus plakortidis</name>
    <dbReference type="NCBI Taxonomy" id="1038856"/>
    <lineage>
        <taxon>Bacteria</taxon>
        <taxon>Bacillati</taxon>
        <taxon>Bacillota</taxon>
        <taxon>Bacilli</taxon>
        <taxon>Bacillales</taxon>
        <taxon>Caryophanaceae</taxon>
        <taxon>Planococcus</taxon>
    </lineage>
</organism>